<comment type="caution">
    <text evidence="4">The sequence shown here is derived from an EMBL/GenBank/DDBJ whole genome shotgun (WGS) entry which is preliminary data.</text>
</comment>
<organism evidence="4 5">
    <name type="scientific">Marinobacter adhaerens</name>
    <dbReference type="NCBI Taxonomy" id="1033846"/>
    <lineage>
        <taxon>Bacteria</taxon>
        <taxon>Pseudomonadati</taxon>
        <taxon>Pseudomonadota</taxon>
        <taxon>Gammaproteobacteria</taxon>
        <taxon>Pseudomonadales</taxon>
        <taxon>Marinobacteraceae</taxon>
        <taxon>Marinobacter</taxon>
    </lineage>
</organism>
<gene>
    <name evidence="4" type="ORF">HLV39_06265</name>
</gene>
<dbReference type="EMBL" id="JABEVQ010000003">
    <property type="protein sequence ID" value="NWN91092.1"/>
    <property type="molecule type" value="Genomic_DNA"/>
</dbReference>
<dbReference type="InterPro" id="IPR007428">
    <property type="entry name" value="MlaA"/>
</dbReference>
<keyword evidence="4" id="KW-0449">Lipoprotein</keyword>
<dbReference type="PANTHER" id="PTHR30035">
    <property type="entry name" value="LIPOPROTEIN VACJ-RELATED"/>
    <property type="match status" value="1"/>
</dbReference>
<dbReference type="PRINTS" id="PR01805">
    <property type="entry name" value="VACJLIPOPROT"/>
</dbReference>
<sequence>MNTRRFRPSSRLFLCFAIVMLLAGCSSRPPAEQVAPPPTQSAHQEQDHWIRVADPLEAFNRRVYRFNYYADEYVVLPIVMGYRKVMPDVAEKGVSNFIDNILELTNFSNSLLQLKPKASLITLGRFVTNTTVGLLGLFDPATELGLQRQDEDFGQTLGFYGVGNGPYLVLPLIGPTNLRDSLGMLGDNTLFTGVDPLNLDDHQTREYVFKSLYGVDKRTRVPFRYYASGNPFEYEWVRFLYTQKRLLQIKE</sequence>
<feature type="chain" id="PRO_5032786172" evidence="3">
    <location>
        <begin position="32"/>
        <end position="251"/>
    </location>
</feature>
<evidence type="ECO:0000313" key="4">
    <source>
        <dbReference type="EMBL" id="NWN91092.1"/>
    </source>
</evidence>
<evidence type="ECO:0000256" key="1">
    <source>
        <dbReference type="ARBA" id="ARBA00010634"/>
    </source>
</evidence>
<protein>
    <submittedName>
        <fullName evidence="4">VacJ family lipoprotein</fullName>
    </submittedName>
</protein>
<dbReference type="AlphaFoldDB" id="A0A851HUZ5"/>
<proteinExistence type="inferred from homology"/>
<dbReference type="GO" id="GO:0120010">
    <property type="term" value="P:intermembrane phospholipid transfer"/>
    <property type="evidence" value="ECO:0007669"/>
    <property type="project" value="TreeGrafter"/>
</dbReference>
<comment type="similarity">
    <text evidence="1">Belongs to the MlaA family.</text>
</comment>
<name>A0A851HUZ5_9GAMM</name>
<evidence type="ECO:0000313" key="5">
    <source>
        <dbReference type="Proteomes" id="UP000536442"/>
    </source>
</evidence>
<keyword evidence="2 3" id="KW-0732">Signal</keyword>
<keyword evidence="5" id="KW-1185">Reference proteome</keyword>
<reference evidence="4 5" key="1">
    <citation type="submission" date="2020-03" db="EMBL/GenBank/DDBJ databases">
        <title>Metagenomic, metatranscriptomic, and metabolomic analyses revealed the key microbes and metabolic features during the fermentation of ganjang, Korean traditional soy sauce.</title>
        <authorList>
            <person name="Chun B.H."/>
            <person name="Jeon C.O."/>
        </authorList>
    </citation>
    <scope>NUCLEOTIDE SEQUENCE [LARGE SCALE GENOMIC DNA]</scope>
    <source>
        <strain evidence="4 5">KG14</strain>
    </source>
</reference>
<evidence type="ECO:0000256" key="3">
    <source>
        <dbReference type="SAM" id="SignalP"/>
    </source>
</evidence>
<dbReference type="PROSITE" id="PS51257">
    <property type="entry name" value="PROKAR_LIPOPROTEIN"/>
    <property type="match status" value="1"/>
</dbReference>
<dbReference type="Proteomes" id="UP000536442">
    <property type="component" value="Unassembled WGS sequence"/>
</dbReference>
<dbReference type="Pfam" id="PF04333">
    <property type="entry name" value="MlaA"/>
    <property type="match status" value="1"/>
</dbReference>
<dbReference type="PANTHER" id="PTHR30035:SF3">
    <property type="entry name" value="INTERMEMBRANE PHOSPHOLIPID TRANSPORT SYSTEM LIPOPROTEIN MLAA"/>
    <property type="match status" value="1"/>
</dbReference>
<evidence type="ECO:0000256" key="2">
    <source>
        <dbReference type="ARBA" id="ARBA00022729"/>
    </source>
</evidence>
<dbReference type="GO" id="GO:0016020">
    <property type="term" value="C:membrane"/>
    <property type="evidence" value="ECO:0007669"/>
    <property type="project" value="InterPro"/>
</dbReference>
<feature type="signal peptide" evidence="3">
    <location>
        <begin position="1"/>
        <end position="31"/>
    </location>
</feature>
<accession>A0A851HUZ5</accession>